<sequence>MKLTSLCFRSLLPTLILLHISLFTFGQVGIGTTSPNSNALLDIDATVAPGGLLLPRVALTSTSSFAPLTAHVAGMTVYNTATINDVTPGFYYNNGLGWIQINTTANDKWTLTGNAGTSTATNYIGTSDNSGLLFKTAATNAFEISGGNATNRGKLRAHTNGTAALPVYTWNGDTDTGFYRNAANTIGLSTGGINRVLVSATSTVINEDGNDFDFRIESDSQTEMFFVDAGSNSIGIQNNSPSHRFHMTNGGLDIGSTAMAVFHNHGINGVGLSGYNTNSANGFSGVEGDTDGIGSALRGIHLPTTGAGIGVYGASNSSQSSGGWGGYISGAILVTGGYYAPSESIWKKEITDLSGHGNVLDKINRLSVKTYKWKADEFPGMNFNPDEISYGFMAQDLKEIFPDLVVSEKAIPDPSESIKAYSELNMVSGYHLVNYIGLIPILTSAIQEQQNIIESQEDKIKQLEISFVKLQMELDKLKKSKNE</sequence>
<feature type="coiled-coil region" evidence="1">
    <location>
        <begin position="446"/>
        <end position="480"/>
    </location>
</feature>
<dbReference type="Pfam" id="PF13884">
    <property type="entry name" value="Peptidase_S74"/>
    <property type="match status" value="1"/>
</dbReference>
<dbReference type="AlphaFoldDB" id="A0A7G8PUC9"/>
<dbReference type="InterPro" id="IPR030392">
    <property type="entry name" value="S74_ICA"/>
</dbReference>
<reference evidence="3 4" key="1">
    <citation type="submission" date="2020-04" db="EMBL/GenBank/DDBJ databases">
        <title>Genome sequence of Altibacter aquimarinus strain ALE3EI.</title>
        <authorList>
            <person name="Oh H.-M."/>
            <person name="Jang D."/>
        </authorList>
    </citation>
    <scope>NUCLEOTIDE SEQUENCE [LARGE SCALE GENOMIC DNA]</scope>
    <source>
        <strain evidence="3 4">ALE3EI</strain>
    </source>
</reference>
<dbReference type="KEGG" id="alti:ALE3EI_1383"/>
<organism evidence="3 4">
    <name type="scientific">Constantimarinum furrinae</name>
    <dbReference type="NCBI Taxonomy" id="2562285"/>
    <lineage>
        <taxon>Bacteria</taxon>
        <taxon>Pseudomonadati</taxon>
        <taxon>Bacteroidota</taxon>
        <taxon>Flavobacteriia</taxon>
        <taxon>Flavobacteriales</taxon>
        <taxon>Flavobacteriaceae</taxon>
        <taxon>Altibacter/Constantimarinum group</taxon>
        <taxon>Constantimarinum</taxon>
    </lineage>
</organism>
<keyword evidence="4" id="KW-1185">Reference proteome</keyword>
<dbReference type="PROSITE" id="PS51688">
    <property type="entry name" value="ICA"/>
    <property type="match status" value="1"/>
</dbReference>
<gene>
    <name evidence="3" type="ORF">ALE3EI_1383</name>
</gene>
<evidence type="ECO:0000313" key="3">
    <source>
        <dbReference type="EMBL" id="QNJ97945.1"/>
    </source>
</evidence>
<protein>
    <recommendedName>
        <fullName evidence="2">Peptidase S74 domain-containing protein</fullName>
    </recommendedName>
</protein>
<accession>A0A7G8PUC9</accession>
<evidence type="ECO:0000259" key="2">
    <source>
        <dbReference type="PROSITE" id="PS51688"/>
    </source>
</evidence>
<keyword evidence="1" id="KW-0175">Coiled coil</keyword>
<dbReference type="Proteomes" id="UP000515514">
    <property type="component" value="Chromosome"/>
</dbReference>
<name>A0A7G8PUC9_9FLAO</name>
<proteinExistence type="predicted"/>
<dbReference type="EMBL" id="CP052909">
    <property type="protein sequence ID" value="QNJ97945.1"/>
    <property type="molecule type" value="Genomic_DNA"/>
</dbReference>
<feature type="domain" description="Peptidase S74" evidence="2">
    <location>
        <begin position="342"/>
        <end position="460"/>
    </location>
</feature>
<dbReference type="RefSeq" id="WP_186987571.1">
    <property type="nucleotide sequence ID" value="NZ_CP052909.1"/>
</dbReference>
<evidence type="ECO:0000256" key="1">
    <source>
        <dbReference type="SAM" id="Coils"/>
    </source>
</evidence>
<evidence type="ECO:0000313" key="4">
    <source>
        <dbReference type="Proteomes" id="UP000515514"/>
    </source>
</evidence>